<name>A0A819PP24_9BILA</name>
<feature type="domain" description="PKS/mFAS DH" evidence="2">
    <location>
        <begin position="99"/>
        <end position="235"/>
    </location>
</feature>
<protein>
    <recommendedName>
        <fullName evidence="2">PKS/mFAS DH domain-containing protein</fullName>
    </recommendedName>
</protein>
<accession>A0A819PP24</accession>
<dbReference type="InterPro" id="IPR049552">
    <property type="entry name" value="PKS_DH_N"/>
</dbReference>
<comment type="caution">
    <text evidence="3">The sequence shown here is derived from an EMBL/GenBank/DDBJ whole genome shotgun (WGS) entry which is preliminary data.</text>
</comment>
<evidence type="ECO:0000313" key="3">
    <source>
        <dbReference type="EMBL" id="CAF4018449.1"/>
    </source>
</evidence>
<dbReference type="Pfam" id="PF21089">
    <property type="entry name" value="PKS_DH_N"/>
    <property type="match status" value="1"/>
</dbReference>
<evidence type="ECO:0000256" key="1">
    <source>
        <dbReference type="PROSITE-ProRule" id="PRU01363"/>
    </source>
</evidence>
<reference evidence="3" key="1">
    <citation type="submission" date="2021-02" db="EMBL/GenBank/DDBJ databases">
        <authorList>
            <person name="Nowell W R."/>
        </authorList>
    </citation>
    <scope>NUCLEOTIDE SEQUENCE</scope>
</reference>
<dbReference type="Gene3D" id="3.10.129.10">
    <property type="entry name" value="Hotdog Thioesterase"/>
    <property type="match status" value="1"/>
</dbReference>
<sequence length="235" mass="27493">MESSSIASLTMMQQQSSPLILLTLKIKKNKQITLLTSLAQLSILSHVWQQYFHTRQILPMKNYEEYFDNFLLYKFYLSSCWYESKDSSIQRLANRIQTHPLLGIRQLNDQTSATWKSLININLLQHNFLEDYKIQDAILFPAAAYLELVTTACQQLLSSKQDDQQQPTIIFVDVKFVKALILNEHELVEVFIQIIMPMCQWYIYSRPWSTLGPDCMSCTVVIDSFRNEDNLNKYS</sequence>
<gene>
    <name evidence="3" type="ORF">KXQ929_LOCUS29527</name>
</gene>
<evidence type="ECO:0000259" key="2">
    <source>
        <dbReference type="PROSITE" id="PS52019"/>
    </source>
</evidence>
<proteinExistence type="predicted"/>
<dbReference type="EMBL" id="CAJOBB010003070">
    <property type="protein sequence ID" value="CAF4018449.1"/>
    <property type="molecule type" value="Genomic_DNA"/>
</dbReference>
<organism evidence="3 4">
    <name type="scientific">Adineta steineri</name>
    <dbReference type="NCBI Taxonomy" id="433720"/>
    <lineage>
        <taxon>Eukaryota</taxon>
        <taxon>Metazoa</taxon>
        <taxon>Spiralia</taxon>
        <taxon>Gnathifera</taxon>
        <taxon>Rotifera</taxon>
        <taxon>Eurotatoria</taxon>
        <taxon>Bdelloidea</taxon>
        <taxon>Adinetida</taxon>
        <taxon>Adinetidae</taxon>
        <taxon>Adineta</taxon>
    </lineage>
</organism>
<comment type="caution">
    <text evidence="1">Lacks conserved residue(s) required for the propagation of feature annotation.</text>
</comment>
<dbReference type="Proteomes" id="UP000663868">
    <property type="component" value="Unassembled WGS sequence"/>
</dbReference>
<dbReference type="InterPro" id="IPR049900">
    <property type="entry name" value="PKS_mFAS_DH"/>
</dbReference>
<dbReference type="AlphaFoldDB" id="A0A819PP24"/>
<dbReference type="PROSITE" id="PS52019">
    <property type="entry name" value="PKS_MFAS_DH"/>
    <property type="match status" value="1"/>
</dbReference>
<evidence type="ECO:0000313" key="4">
    <source>
        <dbReference type="Proteomes" id="UP000663868"/>
    </source>
</evidence>